<protein>
    <submittedName>
        <fullName evidence="1">CP23</fullName>
    </submittedName>
</protein>
<dbReference type="EMBL" id="AY257538">
    <property type="protein sequence ID" value="AAP22595.1"/>
    <property type="molecule type" value="Genomic_DNA"/>
</dbReference>
<accession>Q6X3R4</accession>
<sequence>MTGSIWLDRSPLRLLSNEETSMATKDHEFTVGKGQTIWAEKSHYPDLVRLVVPKDQAVALAQKILRAYELARPEDMYLDEIPLYGELEPLEDE</sequence>
<dbReference type="AlphaFoldDB" id="Q6X3R4"/>
<evidence type="ECO:0000313" key="1">
    <source>
        <dbReference type="EMBL" id="AAP22595.1"/>
    </source>
</evidence>
<gene>
    <name evidence="1" type="ORF">CP23</name>
</gene>
<geneLocation type="plasmid" evidence="1">
    <name>pKLC102</name>
</geneLocation>
<keyword evidence="1" id="KW-0614">Plasmid</keyword>
<organism evidence="1">
    <name type="scientific">Pseudomonas aeruginosa</name>
    <dbReference type="NCBI Taxonomy" id="287"/>
    <lineage>
        <taxon>Bacteria</taxon>
        <taxon>Pseudomonadati</taxon>
        <taxon>Pseudomonadota</taxon>
        <taxon>Gammaproteobacteria</taxon>
        <taxon>Pseudomonadales</taxon>
        <taxon>Pseudomonadaceae</taxon>
        <taxon>Pseudomonas</taxon>
    </lineage>
</organism>
<name>Q6X3R4_PSEAI</name>
<reference evidence="1" key="1">
    <citation type="journal article" date="2004" name="J. Bacteriol.">
        <title>Sequence analysis of the mobile genome island pKLC102 of Pseudomonas aeruginosa C.</title>
        <authorList>
            <person name="Klockgether J."/>
            <person name="Reva O."/>
            <person name="Larbig K."/>
            <person name="Tummler B."/>
        </authorList>
    </citation>
    <scope>NUCLEOTIDE SEQUENCE</scope>
    <source>
        <strain evidence="1">C</strain>
        <plasmid evidence="1">pKLC102</plasmid>
    </source>
</reference>
<proteinExistence type="predicted"/>